<dbReference type="GO" id="GO:0042802">
    <property type="term" value="F:identical protein binding"/>
    <property type="evidence" value="ECO:0007669"/>
    <property type="project" value="UniProtKB-ARBA"/>
</dbReference>
<dbReference type="FunFam" id="3.30.160.20:FF:000003">
    <property type="entry name" value="Ribonuclease 3"/>
    <property type="match status" value="1"/>
</dbReference>
<dbReference type="GO" id="GO:0006397">
    <property type="term" value="P:mRNA processing"/>
    <property type="evidence" value="ECO:0007669"/>
    <property type="project" value="UniProtKB-KW"/>
</dbReference>
<proteinExistence type="inferred from homology"/>
<dbReference type="InterPro" id="IPR014720">
    <property type="entry name" value="dsRBD_dom"/>
</dbReference>
<dbReference type="GO" id="GO:0010468">
    <property type="term" value="P:regulation of gene expression"/>
    <property type="evidence" value="ECO:0007669"/>
    <property type="project" value="TreeGrafter"/>
</dbReference>
<dbReference type="InterPro" id="IPR011907">
    <property type="entry name" value="RNase_III"/>
</dbReference>
<sequence>MPTNERLEFLGDSVLGLIVTDELYKRFPDLPESRLSPLRSGIVNTKALADVARNLELGKYIRLGKGEEVTAGRDKSSILADTLEALIGAIYLSEGFAKAEQIILMLLNPAIDEAINKGAGLDGKTALQELVAARGKNAPEYSITESGPDHDKSFIAQVLLSGKVAGEGYGKSKREAEQIAATKAYEALLSESE</sequence>
<comment type="subcellular location">
    <subcellularLocation>
        <location evidence="2">Cytoplasm</location>
    </subcellularLocation>
</comment>
<keyword evidence="11" id="KW-0479">Metal-binding</keyword>
<comment type="similarity">
    <text evidence="3">Belongs to the ribonuclease III family.</text>
</comment>
<dbReference type="HAMAP" id="MF_00104">
    <property type="entry name" value="RNase_III"/>
    <property type="match status" value="1"/>
</dbReference>
<keyword evidence="8" id="KW-0507">mRNA processing</keyword>
<dbReference type="CDD" id="cd00593">
    <property type="entry name" value="RIBOc"/>
    <property type="match status" value="1"/>
</dbReference>
<keyword evidence="13" id="KW-0378">Hydrolase</keyword>
<dbReference type="GO" id="GO:0003725">
    <property type="term" value="F:double-stranded RNA binding"/>
    <property type="evidence" value="ECO:0007669"/>
    <property type="project" value="TreeGrafter"/>
</dbReference>
<keyword evidence="12" id="KW-0255">Endonuclease</keyword>
<dbReference type="Pfam" id="PF00035">
    <property type="entry name" value="dsrm"/>
    <property type="match status" value="1"/>
</dbReference>
<evidence type="ECO:0000259" key="17">
    <source>
        <dbReference type="PROSITE" id="PS50142"/>
    </source>
</evidence>
<dbReference type="EMBL" id="CAEZYJ010000115">
    <property type="protein sequence ID" value="CAB4723441.1"/>
    <property type="molecule type" value="Genomic_DNA"/>
</dbReference>
<keyword evidence="14" id="KW-0460">Magnesium</keyword>
<accession>A0A6J6RHC4</accession>
<evidence type="ECO:0000256" key="3">
    <source>
        <dbReference type="ARBA" id="ARBA00010183"/>
    </source>
</evidence>
<keyword evidence="6" id="KW-0963">Cytoplasm</keyword>
<keyword evidence="15" id="KW-0694">RNA-binding</keyword>
<comment type="catalytic activity">
    <reaction evidence="1">
        <text>Endonucleolytic cleavage to 5'-phosphomonoester.</text>
        <dbReference type="EC" id="3.1.26.3"/>
    </reaction>
</comment>
<evidence type="ECO:0000256" key="10">
    <source>
        <dbReference type="ARBA" id="ARBA00022722"/>
    </source>
</evidence>
<evidence type="ECO:0000256" key="2">
    <source>
        <dbReference type="ARBA" id="ARBA00004496"/>
    </source>
</evidence>
<reference evidence="18" key="1">
    <citation type="submission" date="2020-05" db="EMBL/GenBank/DDBJ databases">
        <authorList>
            <person name="Chiriac C."/>
            <person name="Salcher M."/>
            <person name="Ghai R."/>
            <person name="Kavagutti S V."/>
        </authorList>
    </citation>
    <scope>NUCLEOTIDE SEQUENCE</scope>
</reference>
<dbReference type="SMART" id="SM00535">
    <property type="entry name" value="RIBOc"/>
    <property type="match status" value="1"/>
</dbReference>
<dbReference type="SUPFAM" id="SSF54768">
    <property type="entry name" value="dsRNA-binding domain-like"/>
    <property type="match status" value="1"/>
</dbReference>
<evidence type="ECO:0000256" key="15">
    <source>
        <dbReference type="ARBA" id="ARBA00022884"/>
    </source>
</evidence>
<dbReference type="PROSITE" id="PS50142">
    <property type="entry name" value="RNASE_3_2"/>
    <property type="match status" value="1"/>
</dbReference>
<dbReference type="CDD" id="cd10845">
    <property type="entry name" value="DSRM_RNAse_III_family"/>
    <property type="match status" value="1"/>
</dbReference>
<dbReference type="Gene3D" id="3.30.160.20">
    <property type="match status" value="1"/>
</dbReference>
<feature type="domain" description="RNase III" evidence="17">
    <location>
        <begin position="1"/>
        <end position="95"/>
    </location>
</feature>
<dbReference type="PROSITE" id="PS50137">
    <property type="entry name" value="DS_RBD"/>
    <property type="match status" value="1"/>
</dbReference>
<evidence type="ECO:0000256" key="4">
    <source>
        <dbReference type="ARBA" id="ARBA00011738"/>
    </source>
</evidence>
<dbReference type="InterPro" id="IPR036389">
    <property type="entry name" value="RNase_III_sf"/>
</dbReference>
<dbReference type="SMART" id="SM00358">
    <property type="entry name" value="DSRM"/>
    <property type="match status" value="1"/>
</dbReference>
<dbReference type="GO" id="GO:0046872">
    <property type="term" value="F:metal ion binding"/>
    <property type="evidence" value="ECO:0007669"/>
    <property type="project" value="UniProtKB-KW"/>
</dbReference>
<gene>
    <name evidence="18" type="ORF">UFOPK2659_00814</name>
</gene>
<dbReference type="EC" id="3.1.26.3" evidence="5"/>
<evidence type="ECO:0000256" key="8">
    <source>
        <dbReference type="ARBA" id="ARBA00022664"/>
    </source>
</evidence>
<evidence type="ECO:0000256" key="13">
    <source>
        <dbReference type="ARBA" id="ARBA00022801"/>
    </source>
</evidence>
<feature type="domain" description="DRBM" evidence="16">
    <location>
        <begin position="122"/>
        <end position="190"/>
    </location>
</feature>
<dbReference type="GO" id="GO:0004525">
    <property type="term" value="F:ribonuclease III activity"/>
    <property type="evidence" value="ECO:0007669"/>
    <property type="project" value="UniProtKB-EC"/>
</dbReference>
<dbReference type="FunFam" id="1.10.1520.10:FF:000001">
    <property type="entry name" value="Ribonuclease 3"/>
    <property type="match status" value="1"/>
</dbReference>
<evidence type="ECO:0000256" key="12">
    <source>
        <dbReference type="ARBA" id="ARBA00022759"/>
    </source>
</evidence>
<evidence type="ECO:0000256" key="6">
    <source>
        <dbReference type="ARBA" id="ARBA00022490"/>
    </source>
</evidence>
<evidence type="ECO:0000259" key="16">
    <source>
        <dbReference type="PROSITE" id="PS50137"/>
    </source>
</evidence>
<dbReference type="PANTHER" id="PTHR11207:SF0">
    <property type="entry name" value="RIBONUCLEASE 3"/>
    <property type="match status" value="1"/>
</dbReference>
<evidence type="ECO:0000256" key="7">
    <source>
        <dbReference type="ARBA" id="ARBA00022552"/>
    </source>
</evidence>
<dbReference type="AlphaFoldDB" id="A0A6J6RHC4"/>
<dbReference type="Pfam" id="PF14622">
    <property type="entry name" value="Ribonucleas_3_3"/>
    <property type="match status" value="1"/>
</dbReference>
<dbReference type="PANTHER" id="PTHR11207">
    <property type="entry name" value="RIBONUCLEASE III"/>
    <property type="match status" value="1"/>
</dbReference>
<name>A0A6J6RHC4_9ZZZZ</name>
<keyword evidence="9" id="KW-0819">tRNA processing</keyword>
<evidence type="ECO:0000256" key="14">
    <source>
        <dbReference type="ARBA" id="ARBA00022842"/>
    </source>
</evidence>
<dbReference type="GO" id="GO:0008033">
    <property type="term" value="P:tRNA processing"/>
    <property type="evidence" value="ECO:0007669"/>
    <property type="project" value="UniProtKB-KW"/>
</dbReference>
<evidence type="ECO:0000313" key="18">
    <source>
        <dbReference type="EMBL" id="CAB4723441.1"/>
    </source>
</evidence>
<dbReference type="PROSITE" id="PS00517">
    <property type="entry name" value="RNASE_3_1"/>
    <property type="match status" value="1"/>
</dbReference>
<comment type="subunit">
    <text evidence="4">Homodimer.</text>
</comment>
<evidence type="ECO:0000256" key="5">
    <source>
        <dbReference type="ARBA" id="ARBA00012177"/>
    </source>
</evidence>
<dbReference type="Gene3D" id="1.10.1520.10">
    <property type="entry name" value="Ribonuclease III domain"/>
    <property type="match status" value="1"/>
</dbReference>
<dbReference type="InterPro" id="IPR000999">
    <property type="entry name" value="RNase_III_dom"/>
</dbReference>
<dbReference type="GO" id="GO:0006364">
    <property type="term" value="P:rRNA processing"/>
    <property type="evidence" value="ECO:0007669"/>
    <property type="project" value="UniProtKB-KW"/>
</dbReference>
<evidence type="ECO:0000256" key="11">
    <source>
        <dbReference type="ARBA" id="ARBA00022723"/>
    </source>
</evidence>
<protein>
    <recommendedName>
        <fullName evidence="5">ribonuclease III</fullName>
        <ecNumber evidence="5">3.1.26.3</ecNumber>
    </recommendedName>
</protein>
<dbReference type="SUPFAM" id="SSF69065">
    <property type="entry name" value="RNase III domain-like"/>
    <property type="match status" value="1"/>
</dbReference>
<keyword evidence="10" id="KW-0540">Nuclease</keyword>
<keyword evidence="7" id="KW-0698">rRNA processing</keyword>
<dbReference type="GO" id="GO:0005737">
    <property type="term" value="C:cytoplasm"/>
    <property type="evidence" value="ECO:0007669"/>
    <property type="project" value="UniProtKB-SubCell"/>
</dbReference>
<dbReference type="NCBIfam" id="TIGR02191">
    <property type="entry name" value="RNaseIII"/>
    <property type="match status" value="1"/>
</dbReference>
<evidence type="ECO:0000256" key="1">
    <source>
        <dbReference type="ARBA" id="ARBA00000109"/>
    </source>
</evidence>
<evidence type="ECO:0000256" key="9">
    <source>
        <dbReference type="ARBA" id="ARBA00022694"/>
    </source>
</evidence>
<organism evidence="18">
    <name type="scientific">freshwater metagenome</name>
    <dbReference type="NCBI Taxonomy" id="449393"/>
    <lineage>
        <taxon>unclassified sequences</taxon>
        <taxon>metagenomes</taxon>
        <taxon>ecological metagenomes</taxon>
    </lineage>
</organism>